<keyword evidence="2" id="KW-1185">Reference proteome</keyword>
<protein>
    <submittedName>
        <fullName evidence="1">Uncharacterized protein</fullName>
    </submittedName>
</protein>
<organism evidence="1 2">
    <name type="scientific">Catenaria anguillulae PL171</name>
    <dbReference type="NCBI Taxonomy" id="765915"/>
    <lineage>
        <taxon>Eukaryota</taxon>
        <taxon>Fungi</taxon>
        <taxon>Fungi incertae sedis</taxon>
        <taxon>Blastocladiomycota</taxon>
        <taxon>Blastocladiomycetes</taxon>
        <taxon>Blastocladiales</taxon>
        <taxon>Catenariaceae</taxon>
        <taxon>Catenaria</taxon>
    </lineage>
</organism>
<name>A0A1Y2H8H4_9FUNG</name>
<dbReference type="Proteomes" id="UP000193411">
    <property type="component" value="Unassembled WGS sequence"/>
</dbReference>
<evidence type="ECO:0000313" key="1">
    <source>
        <dbReference type="EMBL" id="ORZ30251.1"/>
    </source>
</evidence>
<proteinExistence type="predicted"/>
<reference evidence="1 2" key="1">
    <citation type="submission" date="2016-07" db="EMBL/GenBank/DDBJ databases">
        <title>Pervasive Adenine N6-methylation of Active Genes in Fungi.</title>
        <authorList>
            <consortium name="DOE Joint Genome Institute"/>
            <person name="Mondo S.J."/>
            <person name="Dannebaum R.O."/>
            <person name="Kuo R.C."/>
            <person name="Labutti K."/>
            <person name="Haridas S."/>
            <person name="Kuo A."/>
            <person name="Salamov A."/>
            <person name="Ahrendt S.R."/>
            <person name="Lipzen A."/>
            <person name="Sullivan W."/>
            <person name="Andreopoulos W.B."/>
            <person name="Clum A."/>
            <person name="Lindquist E."/>
            <person name="Daum C."/>
            <person name="Ramamoorthy G.K."/>
            <person name="Gryganskyi A."/>
            <person name="Culley D."/>
            <person name="Magnuson J.K."/>
            <person name="James T.Y."/>
            <person name="O'Malley M.A."/>
            <person name="Stajich J.E."/>
            <person name="Spatafora J.W."/>
            <person name="Visel A."/>
            <person name="Grigoriev I.V."/>
        </authorList>
    </citation>
    <scope>NUCLEOTIDE SEQUENCE [LARGE SCALE GENOMIC DNA]</scope>
    <source>
        <strain evidence="1 2">PL171</strain>
    </source>
</reference>
<dbReference type="InterPro" id="IPR052050">
    <property type="entry name" value="SecEffector_AnkRepeat"/>
</dbReference>
<dbReference type="PANTHER" id="PTHR46586:SF3">
    <property type="entry name" value="ANKYRIN REPEAT-CONTAINING PROTEIN"/>
    <property type="match status" value="1"/>
</dbReference>
<accession>A0A1Y2H8H4</accession>
<gene>
    <name evidence="1" type="ORF">BCR44DRAFT_40704</name>
</gene>
<evidence type="ECO:0000313" key="2">
    <source>
        <dbReference type="Proteomes" id="UP000193411"/>
    </source>
</evidence>
<dbReference type="PANTHER" id="PTHR46586">
    <property type="entry name" value="ANKYRIN REPEAT-CONTAINING PROTEIN"/>
    <property type="match status" value="1"/>
</dbReference>
<sequence>MYMTQVPQLPSTLSTAILVMLIKSPLDPTIGERVPQLLTLARPSPQIYQQLFAAAPWVPMEAVTAAGLPAVAHWAAALVSHRDCGPNVIAVASSVGRLDVLDWWTTQTAFPVTINPTAIAHAIRARQIHVLEWWFVPGRMGEQDVANMTGPHAASVYSRAAAAVGEGAILDFLQARGLLASARAMQLYAAAAGNLDLLGKFYDAMIAAEVALAQEVGDVQQQQDMQVEAVEMQLVFSQLELVDNNAGQAGLIAAFEDQAEAHSRHLTTLGRIACQYGHVDVLEWVAGQARSNRVSWDDFACVRQAVSHGQVGALEWLRDELDILFRESYNLAVEHAAGSMSHFLNWCVRMGHQDLATWHMRHILRTSNQIGPFITFQFLLECARNVAQGVLSHIVASGLSQKLESFLQPNHAESLTDLRLAVVKTRDHDFLAWWEATMGDIVGGDAETNRQCHVVLKECAAQGNLELIQRFSIMPDGTTIAPSPAVLTAARAHGQLHVLHWWAAHGFPIAWQPAAFDFGRLLQPTVGNRIAWVVRWWKMFGGARFSTLIEQPPRQQPAISTATLNNLARRGVASCLDVLRLNNCLPLMDPATRKVFAKAAARAGQLSVLRWAQEQGHSWLQVEWQAELSRDARHHPHVRNWLLNQAFAVPTATGTAV</sequence>
<dbReference type="EMBL" id="MCFL01000092">
    <property type="protein sequence ID" value="ORZ30251.1"/>
    <property type="molecule type" value="Genomic_DNA"/>
</dbReference>
<comment type="caution">
    <text evidence="1">The sequence shown here is derived from an EMBL/GenBank/DDBJ whole genome shotgun (WGS) entry which is preliminary data.</text>
</comment>
<dbReference type="AlphaFoldDB" id="A0A1Y2H8H4"/>